<dbReference type="EMBL" id="CAQQ02003127">
    <property type="status" value="NOT_ANNOTATED_CDS"/>
    <property type="molecule type" value="Genomic_DNA"/>
</dbReference>
<evidence type="ECO:0000313" key="2">
    <source>
        <dbReference type="Proteomes" id="UP000015102"/>
    </source>
</evidence>
<name>T1GCB7_MEGSC</name>
<dbReference type="HOGENOM" id="CLU_2834094_0_0_1"/>
<protein>
    <submittedName>
        <fullName evidence="1">Uncharacterized protein</fullName>
    </submittedName>
</protein>
<dbReference type="Proteomes" id="UP000015102">
    <property type="component" value="Unassembled WGS sequence"/>
</dbReference>
<dbReference type="EMBL" id="CAQQ02003128">
    <property type="status" value="NOT_ANNOTATED_CDS"/>
    <property type="molecule type" value="Genomic_DNA"/>
</dbReference>
<accession>T1GCB7</accession>
<reference evidence="1" key="2">
    <citation type="submission" date="2015-06" db="UniProtKB">
        <authorList>
            <consortium name="EnsemblMetazoa"/>
        </authorList>
    </citation>
    <scope>IDENTIFICATION</scope>
</reference>
<sequence length="66" mass="7501">MNQLSNQHSSTDIVETLVTVEGIKWAVNTFQALKSPGPDDSTTKNSLFQLEPQLFKLRYLKQQHQA</sequence>
<dbReference type="EnsemblMetazoa" id="MESCA000927-RA">
    <property type="protein sequence ID" value="MESCA000927-PA"/>
    <property type="gene ID" value="MESCA000927"/>
</dbReference>
<keyword evidence="2" id="KW-1185">Reference proteome</keyword>
<evidence type="ECO:0000313" key="1">
    <source>
        <dbReference type="EnsemblMetazoa" id="MESCA000927-PA"/>
    </source>
</evidence>
<dbReference type="AlphaFoldDB" id="T1GCB7"/>
<organism evidence="1 2">
    <name type="scientific">Megaselia scalaris</name>
    <name type="common">Humpbacked fly</name>
    <name type="synonym">Phora scalaris</name>
    <dbReference type="NCBI Taxonomy" id="36166"/>
    <lineage>
        <taxon>Eukaryota</taxon>
        <taxon>Metazoa</taxon>
        <taxon>Ecdysozoa</taxon>
        <taxon>Arthropoda</taxon>
        <taxon>Hexapoda</taxon>
        <taxon>Insecta</taxon>
        <taxon>Pterygota</taxon>
        <taxon>Neoptera</taxon>
        <taxon>Endopterygota</taxon>
        <taxon>Diptera</taxon>
        <taxon>Brachycera</taxon>
        <taxon>Muscomorpha</taxon>
        <taxon>Platypezoidea</taxon>
        <taxon>Phoridae</taxon>
        <taxon>Megaseliini</taxon>
        <taxon>Megaselia</taxon>
    </lineage>
</organism>
<reference evidence="2" key="1">
    <citation type="submission" date="2013-02" db="EMBL/GenBank/DDBJ databases">
        <authorList>
            <person name="Hughes D."/>
        </authorList>
    </citation>
    <scope>NUCLEOTIDE SEQUENCE</scope>
    <source>
        <strain>Durham</strain>
        <strain evidence="2">NC isolate 2 -- Noor lab</strain>
    </source>
</reference>
<proteinExistence type="predicted"/>